<reference evidence="3 4" key="1">
    <citation type="submission" date="2019-03" db="EMBL/GenBank/DDBJ databases">
        <title>First draft genome of Liparis tanakae, snailfish: a comprehensive survey of snailfish specific genes.</title>
        <authorList>
            <person name="Kim W."/>
            <person name="Song I."/>
            <person name="Jeong J.-H."/>
            <person name="Kim D."/>
            <person name="Kim S."/>
            <person name="Ryu S."/>
            <person name="Song J.Y."/>
            <person name="Lee S.K."/>
        </authorList>
    </citation>
    <scope>NUCLEOTIDE SEQUENCE [LARGE SCALE GENOMIC DNA]</scope>
    <source>
        <tissue evidence="3">Muscle</tissue>
    </source>
</reference>
<proteinExistence type="predicted"/>
<dbReference type="Proteomes" id="UP000314294">
    <property type="component" value="Unassembled WGS sequence"/>
</dbReference>
<evidence type="ECO:0000313" key="4">
    <source>
        <dbReference type="Proteomes" id="UP000314294"/>
    </source>
</evidence>
<organism evidence="3 4">
    <name type="scientific">Liparis tanakae</name>
    <name type="common">Tanaka's snailfish</name>
    <dbReference type="NCBI Taxonomy" id="230148"/>
    <lineage>
        <taxon>Eukaryota</taxon>
        <taxon>Metazoa</taxon>
        <taxon>Chordata</taxon>
        <taxon>Craniata</taxon>
        <taxon>Vertebrata</taxon>
        <taxon>Euteleostomi</taxon>
        <taxon>Actinopterygii</taxon>
        <taxon>Neopterygii</taxon>
        <taxon>Teleostei</taxon>
        <taxon>Neoteleostei</taxon>
        <taxon>Acanthomorphata</taxon>
        <taxon>Eupercaria</taxon>
        <taxon>Perciformes</taxon>
        <taxon>Cottioidei</taxon>
        <taxon>Cottales</taxon>
        <taxon>Liparidae</taxon>
        <taxon>Liparis</taxon>
    </lineage>
</organism>
<gene>
    <name evidence="3" type="ORF">EYF80_048182</name>
</gene>
<feature type="transmembrane region" description="Helical" evidence="2">
    <location>
        <begin position="40"/>
        <end position="63"/>
    </location>
</feature>
<accession>A0A4Z2FK84</accession>
<keyword evidence="2" id="KW-0472">Membrane</keyword>
<dbReference type="AlphaFoldDB" id="A0A4Z2FK84"/>
<comment type="caution">
    <text evidence="3">The sequence shown here is derived from an EMBL/GenBank/DDBJ whole genome shotgun (WGS) entry which is preliminary data.</text>
</comment>
<evidence type="ECO:0000256" key="2">
    <source>
        <dbReference type="SAM" id="Phobius"/>
    </source>
</evidence>
<evidence type="ECO:0000256" key="1">
    <source>
        <dbReference type="SAM" id="MobiDB-lite"/>
    </source>
</evidence>
<dbReference type="EMBL" id="SRLO01001090">
    <property type="protein sequence ID" value="TNN41657.1"/>
    <property type="molecule type" value="Genomic_DNA"/>
</dbReference>
<keyword evidence="2" id="KW-1133">Transmembrane helix</keyword>
<evidence type="ECO:0000313" key="3">
    <source>
        <dbReference type="EMBL" id="TNN41657.1"/>
    </source>
</evidence>
<feature type="region of interest" description="Disordered" evidence="1">
    <location>
        <begin position="14"/>
        <end position="35"/>
    </location>
</feature>
<feature type="compositionally biased region" description="Basic and acidic residues" evidence="1">
    <location>
        <begin position="130"/>
        <end position="141"/>
    </location>
</feature>
<keyword evidence="2" id="KW-0812">Transmembrane</keyword>
<sequence>MVIMVKKTITENCKKGSMPRRRRGGGEEERRRGGAHGDKLTVLTVTLKGVVAVGVASIVGVVLSEEPPPGMLRRRPVLSGGDSAKTNKKSSICVPCIFPRRRRALTAFDSGKRRALHSRPIKPPLTRNFSKREAKSSKEPRGAAASALGPQQDLTAPADEIPEASPTSEN</sequence>
<feature type="region of interest" description="Disordered" evidence="1">
    <location>
        <begin position="109"/>
        <end position="170"/>
    </location>
</feature>
<feature type="compositionally biased region" description="Basic and acidic residues" evidence="1">
    <location>
        <begin position="24"/>
        <end position="35"/>
    </location>
</feature>
<protein>
    <submittedName>
        <fullName evidence="3">Uncharacterized protein</fullName>
    </submittedName>
</protein>
<keyword evidence="4" id="KW-1185">Reference proteome</keyword>
<name>A0A4Z2FK84_9TELE</name>